<dbReference type="InParanoid" id="Q01RC8"/>
<dbReference type="OrthoDB" id="9764016at2"/>
<proteinExistence type="predicted"/>
<dbReference type="KEGG" id="sus:Acid_6878"/>
<gene>
    <name evidence="1" type="ordered locus">Acid_6878</name>
</gene>
<evidence type="ECO:0000313" key="1">
    <source>
        <dbReference type="EMBL" id="ABJ87792.1"/>
    </source>
</evidence>
<reference evidence="1" key="1">
    <citation type="submission" date="2006-10" db="EMBL/GenBank/DDBJ databases">
        <title>Complete sequence of Solibacter usitatus Ellin6076.</title>
        <authorList>
            <consortium name="US DOE Joint Genome Institute"/>
            <person name="Copeland A."/>
            <person name="Lucas S."/>
            <person name="Lapidus A."/>
            <person name="Barry K."/>
            <person name="Detter J.C."/>
            <person name="Glavina del Rio T."/>
            <person name="Hammon N."/>
            <person name="Israni S."/>
            <person name="Dalin E."/>
            <person name="Tice H."/>
            <person name="Pitluck S."/>
            <person name="Thompson L.S."/>
            <person name="Brettin T."/>
            <person name="Bruce D."/>
            <person name="Han C."/>
            <person name="Tapia R."/>
            <person name="Gilna P."/>
            <person name="Schmutz J."/>
            <person name="Larimer F."/>
            <person name="Land M."/>
            <person name="Hauser L."/>
            <person name="Kyrpides N."/>
            <person name="Mikhailova N."/>
            <person name="Janssen P.H."/>
            <person name="Kuske C.R."/>
            <person name="Richardson P."/>
        </authorList>
    </citation>
    <scope>NUCLEOTIDE SEQUENCE</scope>
    <source>
        <strain evidence="1">Ellin6076</strain>
    </source>
</reference>
<sequence>MNVSNGSVQNPEVKPRNGATPLVAPMGFPYCGGARAIGHDLSSADIRALEMRWIDSDLARRAGLRQVDSLTGAKNGDYSGIAIPYFHPGSEQPRDYRLRRDHPDLEYEDGESLKVRQKYLSPPGRSNMLYLPPGVPNHSYAIQSCRS</sequence>
<name>Q01RC8_SOLUE</name>
<dbReference type="EMBL" id="CP000473">
    <property type="protein sequence ID" value="ABJ87792.1"/>
    <property type="molecule type" value="Genomic_DNA"/>
</dbReference>
<dbReference type="eggNOG" id="COG5545">
    <property type="taxonomic scope" value="Bacteria"/>
</dbReference>
<protein>
    <submittedName>
        <fullName evidence="1">Uncharacterized protein</fullName>
    </submittedName>
</protein>
<accession>Q01RC8</accession>
<organism evidence="1">
    <name type="scientific">Solibacter usitatus (strain Ellin6076)</name>
    <dbReference type="NCBI Taxonomy" id="234267"/>
    <lineage>
        <taxon>Bacteria</taxon>
        <taxon>Pseudomonadati</taxon>
        <taxon>Acidobacteriota</taxon>
        <taxon>Terriglobia</taxon>
        <taxon>Bryobacterales</taxon>
        <taxon>Solibacteraceae</taxon>
        <taxon>Candidatus Solibacter</taxon>
    </lineage>
</organism>
<dbReference type="HOGENOM" id="CLU_1766807_0_0_0"/>
<dbReference type="AlphaFoldDB" id="Q01RC8"/>